<dbReference type="GO" id="GO:0015658">
    <property type="term" value="F:branched-chain amino acid transmembrane transporter activity"/>
    <property type="evidence" value="ECO:0007669"/>
    <property type="project" value="TreeGrafter"/>
</dbReference>
<feature type="domain" description="ABC transporter" evidence="7">
    <location>
        <begin position="19"/>
        <end position="247"/>
    </location>
</feature>
<dbReference type="KEGG" id="rsb:RS694_00285"/>
<evidence type="ECO:0000313" key="8">
    <source>
        <dbReference type="EMBL" id="APW41134.1"/>
    </source>
</evidence>
<evidence type="ECO:0000256" key="2">
    <source>
        <dbReference type="ARBA" id="ARBA00022448"/>
    </source>
</evidence>
<dbReference type="PANTHER" id="PTHR43820">
    <property type="entry name" value="HIGH-AFFINITY BRANCHED-CHAIN AMINO ACID TRANSPORT ATP-BINDING PROTEIN LIVF"/>
    <property type="match status" value="1"/>
</dbReference>
<dbReference type="Gene3D" id="3.40.50.300">
    <property type="entry name" value="P-loop containing nucleotide triphosphate hydrolases"/>
    <property type="match status" value="1"/>
</dbReference>
<keyword evidence="3" id="KW-0472">Membrane</keyword>
<sequence length="279" mass="29959">MMWFEPTPFVLGGTTRAHLQVNGLSAGYGAFLVLRNLSLEIKPGLTVILGPNGAGKTTLLKALSGLIARQGEVLLNGEDLPTKTNEIVQRGMALVAEGRQLFPQMTVTENLELGGWLCSKAERARRMEQAFVDFPKLRERTQQLAGTMSGGEQQMVAVARAMMSAPRLLMLDEPSLGLAPKMVDELLAIARRIADAGTTVLMVEQNVKKALAVADRGYVLERGTLVASGPAALLARSSVIREAYLGAAANESTKAITTQPTVRAEPVEALRRAQGERVL</sequence>
<dbReference type="InterPro" id="IPR027417">
    <property type="entry name" value="P-loop_NTPase"/>
</dbReference>
<keyword evidence="3" id="KW-1003">Cell membrane</keyword>
<evidence type="ECO:0000259" key="7">
    <source>
        <dbReference type="PROSITE" id="PS50893"/>
    </source>
</evidence>
<keyword evidence="6" id="KW-0029">Amino-acid transport</keyword>
<evidence type="ECO:0000256" key="5">
    <source>
        <dbReference type="ARBA" id="ARBA00022840"/>
    </source>
</evidence>
<keyword evidence="5 8" id="KW-0067">ATP-binding</keyword>
<dbReference type="InterPro" id="IPR003593">
    <property type="entry name" value="AAA+_ATPase"/>
</dbReference>
<protein>
    <submittedName>
        <fullName evidence="8">ABC transporter ATP-binding protein</fullName>
    </submittedName>
</protein>
<dbReference type="GO" id="GO:0015807">
    <property type="term" value="P:L-amino acid transport"/>
    <property type="evidence" value="ECO:0007669"/>
    <property type="project" value="TreeGrafter"/>
</dbReference>
<keyword evidence="4" id="KW-0547">Nucleotide-binding</keyword>
<dbReference type="EMBL" id="CP019239">
    <property type="protein sequence ID" value="APW41134.1"/>
    <property type="molecule type" value="Genomic_DNA"/>
</dbReference>
<name>A0A1P8K540_9BURK</name>
<evidence type="ECO:0000313" key="9">
    <source>
        <dbReference type="Proteomes" id="UP000186110"/>
    </source>
</evidence>
<dbReference type="InterPro" id="IPR003439">
    <property type="entry name" value="ABC_transporter-like_ATP-bd"/>
</dbReference>
<dbReference type="SUPFAM" id="SSF52540">
    <property type="entry name" value="P-loop containing nucleoside triphosphate hydrolases"/>
    <property type="match status" value="1"/>
</dbReference>
<evidence type="ECO:0000256" key="1">
    <source>
        <dbReference type="ARBA" id="ARBA00005417"/>
    </source>
</evidence>
<dbReference type="PROSITE" id="PS50893">
    <property type="entry name" value="ABC_TRANSPORTER_2"/>
    <property type="match status" value="1"/>
</dbReference>
<dbReference type="GO" id="GO:0005524">
    <property type="term" value="F:ATP binding"/>
    <property type="evidence" value="ECO:0007669"/>
    <property type="project" value="UniProtKB-KW"/>
</dbReference>
<accession>A0A1P8K540</accession>
<dbReference type="GO" id="GO:0016887">
    <property type="term" value="F:ATP hydrolysis activity"/>
    <property type="evidence" value="ECO:0007669"/>
    <property type="project" value="InterPro"/>
</dbReference>
<comment type="similarity">
    <text evidence="1">Belongs to the ABC transporter superfamily.</text>
</comment>
<evidence type="ECO:0000256" key="6">
    <source>
        <dbReference type="ARBA" id="ARBA00022970"/>
    </source>
</evidence>
<dbReference type="InterPro" id="IPR017871">
    <property type="entry name" value="ABC_transporter-like_CS"/>
</dbReference>
<dbReference type="PROSITE" id="PS00211">
    <property type="entry name" value="ABC_TRANSPORTER_1"/>
    <property type="match status" value="1"/>
</dbReference>
<gene>
    <name evidence="8" type="ORF">RS694_00285</name>
</gene>
<reference evidence="8 9" key="1">
    <citation type="submission" date="2017-01" db="EMBL/GenBank/DDBJ databases">
        <authorList>
            <person name="Mah S.A."/>
            <person name="Swanson W.J."/>
            <person name="Moy G.W."/>
            <person name="Vacquier V.D."/>
        </authorList>
    </citation>
    <scope>NUCLEOTIDE SEQUENCE [LARGE SCALE GENOMIC DNA]</scope>
    <source>
        <strain evidence="8 9">DSM 22694</strain>
    </source>
</reference>
<keyword evidence="9" id="KW-1185">Reference proteome</keyword>
<dbReference type="SMART" id="SM00382">
    <property type="entry name" value="AAA"/>
    <property type="match status" value="1"/>
</dbReference>
<keyword evidence="2" id="KW-0813">Transport</keyword>
<evidence type="ECO:0000256" key="3">
    <source>
        <dbReference type="ARBA" id="ARBA00022475"/>
    </source>
</evidence>
<dbReference type="PANTHER" id="PTHR43820:SF4">
    <property type="entry name" value="HIGH-AFFINITY BRANCHED-CHAIN AMINO ACID TRANSPORT ATP-BINDING PROTEIN LIVF"/>
    <property type="match status" value="1"/>
</dbReference>
<dbReference type="RefSeq" id="WP_051391726.1">
    <property type="nucleotide sequence ID" value="NZ_CP019239.1"/>
</dbReference>
<dbReference type="eggNOG" id="COG0410">
    <property type="taxonomic scope" value="Bacteria"/>
</dbReference>
<dbReference type="AlphaFoldDB" id="A0A1P8K540"/>
<dbReference type="Proteomes" id="UP000186110">
    <property type="component" value="Chromosome"/>
</dbReference>
<evidence type="ECO:0000256" key="4">
    <source>
        <dbReference type="ARBA" id="ARBA00022741"/>
    </source>
</evidence>
<dbReference type="Pfam" id="PF00005">
    <property type="entry name" value="ABC_tran"/>
    <property type="match status" value="1"/>
</dbReference>
<dbReference type="CDD" id="cd03224">
    <property type="entry name" value="ABC_TM1139_LivF_branched"/>
    <property type="match status" value="1"/>
</dbReference>
<dbReference type="STRING" id="1484693.RS694_00285"/>
<proteinExistence type="inferred from homology"/>
<dbReference type="InterPro" id="IPR052156">
    <property type="entry name" value="BCAA_Transport_ATP-bd_LivF"/>
</dbReference>
<organism evidence="8 9">
    <name type="scientific">Rhodoferax saidenbachensis</name>
    <dbReference type="NCBI Taxonomy" id="1484693"/>
    <lineage>
        <taxon>Bacteria</taxon>
        <taxon>Pseudomonadati</taxon>
        <taxon>Pseudomonadota</taxon>
        <taxon>Betaproteobacteria</taxon>
        <taxon>Burkholderiales</taxon>
        <taxon>Comamonadaceae</taxon>
        <taxon>Rhodoferax</taxon>
    </lineage>
</organism>